<organism evidence="2 3">
    <name type="scientific">Batillaria attramentaria</name>
    <dbReference type="NCBI Taxonomy" id="370345"/>
    <lineage>
        <taxon>Eukaryota</taxon>
        <taxon>Metazoa</taxon>
        <taxon>Spiralia</taxon>
        <taxon>Lophotrochozoa</taxon>
        <taxon>Mollusca</taxon>
        <taxon>Gastropoda</taxon>
        <taxon>Caenogastropoda</taxon>
        <taxon>Sorbeoconcha</taxon>
        <taxon>Cerithioidea</taxon>
        <taxon>Batillariidae</taxon>
        <taxon>Batillaria</taxon>
    </lineage>
</organism>
<protein>
    <submittedName>
        <fullName evidence="2">Uncharacterized protein</fullName>
    </submittedName>
</protein>
<feature type="region of interest" description="Disordered" evidence="1">
    <location>
        <begin position="1"/>
        <end position="38"/>
    </location>
</feature>
<keyword evidence="3" id="KW-1185">Reference proteome</keyword>
<dbReference type="Proteomes" id="UP001519460">
    <property type="component" value="Unassembled WGS sequence"/>
</dbReference>
<reference evidence="2 3" key="1">
    <citation type="journal article" date="2023" name="Sci. Data">
        <title>Genome assembly of the Korean intertidal mud-creeper Batillaria attramentaria.</title>
        <authorList>
            <person name="Patra A.K."/>
            <person name="Ho P.T."/>
            <person name="Jun S."/>
            <person name="Lee S.J."/>
            <person name="Kim Y."/>
            <person name="Won Y.J."/>
        </authorList>
    </citation>
    <scope>NUCLEOTIDE SEQUENCE [LARGE SCALE GENOMIC DNA]</scope>
    <source>
        <strain evidence="2">Wonlab-2016</strain>
    </source>
</reference>
<accession>A0ABD0L867</accession>
<evidence type="ECO:0000313" key="3">
    <source>
        <dbReference type="Proteomes" id="UP001519460"/>
    </source>
</evidence>
<comment type="caution">
    <text evidence="2">The sequence shown here is derived from an EMBL/GenBank/DDBJ whole genome shotgun (WGS) entry which is preliminary data.</text>
</comment>
<evidence type="ECO:0000256" key="1">
    <source>
        <dbReference type="SAM" id="MobiDB-lite"/>
    </source>
</evidence>
<sequence length="94" mass="10201">MAPSGSRRNGRSKRDGGVAAEAEECSRRIGKVQNGRQDLSSRLIKYRAYLPPSIPSHLVGTEDEADNYRGRHGTSSVQRVPRVPVHGSVSDGSE</sequence>
<name>A0ABD0L867_9CAEN</name>
<gene>
    <name evidence="2" type="ORF">BaRGS_00013294</name>
</gene>
<dbReference type="AlphaFoldDB" id="A0ABD0L867"/>
<evidence type="ECO:0000313" key="2">
    <source>
        <dbReference type="EMBL" id="KAK7495355.1"/>
    </source>
</evidence>
<dbReference type="EMBL" id="JACVVK020000075">
    <property type="protein sequence ID" value="KAK7495355.1"/>
    <property type="molecule type" value="Genomic_DNA"/>
</dbReference>
<proteinExistence type="predicted"/>
<feature type="region of interest" description="Disordered" evidence="1">
    <location>
        <begin position="51"/>
        <end position="94"/>
    </location>
</feature>